<dbReference type="Proteomes" id="UP000215902">
    <property type="component" value="Unassembled WGS sequence"/>
</dbReference>
<organism evidence="1 2">
    <name type="scientific">Macrostomum lignano</name>
    <dbReference type="NCBI Taxonomy" id="282301"/>
    <lineage>
        <taxon>Eukaryota</taxon>
        <taxon>Metazoa</taxon>
        <taxon>Spiralia</taxon>
        <taxon>Lophotrochozoa</taxon>
        <taxon>Platyhelminthes</taxon>
        <taxon>Rhabditophora</taxon>
        <taxon>Macrostomorpha</taxon>
        <taxon>Macrostomida</taxon>
        <taxon>Macrostomidae</taxon>
        <taxon>Macrostomum</taxon>
    </lineage>
</organism>
<gene>
    <name evidence="1" type="ORF">BOX15_Mlig017384g1</name>
</gene>
<comment type="caution">
    <text evidence="1">The sequence shown here is derived from an EMBL/GenBank/DDBJ whole genome shotgun (WGS) entry which is preliminary data.</text>
</comment>
<name>A0A267H0Y1_9PLAT</name>
<accession>A0A267H0Y1</accession>
<protein>
    <submittedName>
        <fullName evidence="1">Uncharacterized protein</fullName>
    </submittedName>
</protein>
<dbReference type="AlphaFoldDB" id="A0A267H0Y1"/>
<keyword evidence="2" id="KW-1185">Reference proteome</keyword>
<evidence type="ECO:0000313" key="1">
    <source>
        <dbReference type="EMBL" id="PAA91950.1"/>
    </source>
</evidence>
<reference evidence="1 2" key="1">
    <citation type="submission" date="2017-06" db="EMBL/GenBank/DDBJ databases">
        <title>A platform for efficient transgenesis in Macrostomum lignano, a flatworm model organism for stem cell research.</title>
        <authorList>
            <person name="Berezikov E."/>
        </authorList>
    </citation>
    <scope>NUCLEOTIDE SEQUENCE [LARGE SCALE GENOMIC DNA]</scope>
    <source>
        <strain evidence="1">DV1</strain>
        <tissue evidence="1">Whole organism</tissue>
    </source>
</reference>
<proteinExistence type="predicted"/>
<sequence length="208" mass="22715">VDCQTAFLANWPATEAAPILAAYERASQLVGSPGLPPDRVLLVYTLFDLRHHGAGPSRPSDLYPGLARLLETRQLTALPKSGTNLCASVVVMQYLWRLIREYRLDTIYIGGGPLTSSIRHSVCRLRERLPANIRLALVRSLCASRLSNGRPMCSACLALYMESGEPRHCPSCGLDSRCQSADQQAMEAVQAAGVHVVESLSAWELLVD</sequence>
<feature type="non-terminal residue" evidence="1">
    <location>
        <position position="1"/>
    </location>
</feature>
<evidence type="ECO:0000313" key="2">
    <source>
        <dbReference type="Proteomes" id="UP000215902"/>
    </source>
</evidence>
<dbReference type="EMBL" id="NIVC01000068">
    <property type="protein sequence ID" value="PAA91950.1"/>
    <property type="molecule type" value="Genomic_DNA"/>
</dbReference>